<dbReference type="GO" id="GO:0005737">
    <property type="term" value="C:cytoplasm"/>
    <property type="evidence" value="ECO:0007669"/>
    <property type="project" value="TreeGrafter"/>
</dbReference>
<dbReference type="GO" id="GO:0006370">
    <property type="term" value="P:7-methylguanosine mRNA capping"/>
    <property type="evidence" value="ECO:0007669"/>
    <property type="project" value="TreeGrafter"/>
</dbReference>
<dbReference type="AlphaFoldDB" id="A0A6C0D4M4"/>
<dbReference type="Pfam" id="PF01728">
    <property type="entry name" value="FtsJ"/>
    <property type="match status" value="1"/>
</dbReference>
<evidence type="ECO:0000259" key="1">
    <source>
        <dbReference type="Pfam" id="PF01728"/>
    </source>
</evidence>
<organism evidence="2">
    <name type="scientific">viral metagenome</name>
    <dbReference type="NCBI Taxonomy" id="1070528"/>
    <lineage>
        <taxon>unclassified sequences</taxon>
        <taxon>metagenomes</taxon>
        <taxon>organismal metagenomes</taxon>
    </lineage>
</organism>
<dbReference type="EMBL" id="MN739535">
    <property type="protein sequence ID" value="QHT11501.1"/>
    <property type="molecule type" value="Genomic_DNA"/>
</dbReference>
<dbReference type="InterPro" id="IPR002877">
    <property type="entry name" value="RNA_MeTrfase_FtsJ_dom"/>
</dbReference>
<dbReference type="Gene3D" id="3.40.50.12760">
    <property type="match status" value="1"/>
</dbReference>
<proteinExistence type="predicted"/>
<protein>
    <recommendedName>
        <fullName evidence="1">Ribosomal RNA methyltransferase FtsJ domain-containing protein</fullName>
    </recommendedName>
</protein>
<accession>A0A6C0D4M4</accession>
<dbReference type="GO" id="GO:0032259">
    <property type="term" value="P:methylation"/>
    <property type="evidence" value="ECO:0007669"/>
    <property type="project" value="InterPro"/>
</dbReference>
<dbReference type="InterPro" id="IPR029063">
    <property type="entry name" value="SAM-dependent_MTases_sf"/>
</dbReference>
<dbReference type="PANTHER" id="PTHR16121">
    <property type="entry name" value="CAP-SPECIFIC MRNA (NUCLEOSIDE-2'-O-)-METHYLTRANSFERASE 1-RELATED"/>
    <property type="match status" value="1"/>
</dbReference>
<dbReference type="GO" id="GO:0005634">
    <property type="term" value="C:nucleus"/>
    <property type="evidence" value="ECO:0007669"/>
    <property type="project" value="UniProtKB-ARBA"/>
</dbReference>
<dbReference type="SUPFAM" id="SSF53335">
    <property type="entry name" value="S-adenosyl-L-methionine-dependent methyltransferases"/>
    <property type="match status" value="1"/>
</dbReference>
<dbReference type="PANTHER" id="PTHR16121:SF0">
    <property type="entry name" value="CAP-SPECIFIC MRNA (NUCLEOSIDE-2'-O-)-METHYLTRANSFERASE 1"/>
    <property type="match status" value="1"/>
</dbReference>
<evidence type="ECO:0000313" key="2">
    <source>
        <dbReference type="EMBL" id="QHT11501.1"/>
    </source>
</evidence>
<dbReference type="GO" id="GO:0004483">
    <property type="term" value="F:methyltransferase cap1 activity"/>
    <property type="evidence" value="ECO:0007669"/>
    <property type="project" value="TreeGrafter"/>
</dbReference>
<dbReference type="InterPro" id="IPR050851">
    <property type="entry name" value="mRNA_Cap_2O-Ribose_MeTrfase"/>
</dbReference>
<feature type="domain" description="Ribosomal RNA methyltransferase FtsJ" evidence="1">
    <location>
        <begin position="91"/>
        <end position="288"/>
    </location>
</feature>
<reference evidence="2" key="1">
    <citation type="journal article" date="2020" name="Nature">
        <title>Giant virus diversity and host interactions through global metagenomics.</title>
        <authorList>
            <person name="Schulz F."/>
            <person name="Roux S."/>
            <person name="Paez-Espino D."/>
            <person name="Jungbluth S."/>
            <person name="Walsh D.A."/>
            <person name="Denef V.J."/>
            <person name="McMahon K.D."/>
            <person name="Konstantinidis K.T."/>
            <person name="Eloe-Fadrosh E.A."/>
            <person name="Kyrpides N.C."/>
            <person name="Woyke T."/>
        </authorList>
    </citation>
    <scope>NUCLEOTIDE SEQUENCE</scope>
    <source>
        <strain evidence="2">GVMAG-M-3300023174-116</strain>
    </source>
</reference>
<sequence>MTYINLPNLNNLNLDFNIIYKNDKTHLKNNLENNDILLCNSLHHYLLILKQSIDEYYEYWDIMKKITNPYEYIHTIVPNHKCSLCKYKPLSRSFFKMIEMINTFDFLNDRNPIQSFHLAEGPGGFIEAFNYKRKNPADVYYGMTLINDNSNIPSWKKASHILNSNKNIKLEYGASKNGDLFLKENLLYCNKKYAKSMDYITGDGGFDFSSDFNNQEDISFKLILSQVFYALIMQKKGGHFVLKLFDVFKIKTIEVIYLLCNLYENVFIFKPNTSRSANSEKYIICRNYKNNNKRIISNIIENFDILINEVESIHSLFNIHFNQLFITKLQEINAIYGQQQLENIKNTLGLIRELKMLNIEYNLLNYNNYNGILKYLNISNKIYLHSIEEILIEKNNNNTNDNNNNTNNDNTCEAIETLTIEDNLDIDLVDFEHSIISTSFKTSKEYNISAKEILVNKYFNKLNMLININMQKSINWCKKHNFSVNKEFLSE</sequence>
<name>A0A6C0D4M4_9ZZZZ</name>